<reference evidence="2 4" key="1">
    <citation type="submission" date="2016-05" db="EMBL/GenBank/DDBJ databases">
        <title>Draft genome sequence of Moraxella nonliquefaciens CCUG 348T.</title>
        <authorList>
            <person name="Salva-Serra F."/>
            <person name="Engstrom-Jakobsson H."/>
            <person name="Thorell K."/>
            <person name="Gonzales-Siles L."/>
            <person name="Karlsson R."/>
            <person name="Boulund F."/>
            <person name="Engstrand L."/>
            <person name="Kristiansson E."/>
            <person name="Moore E."/>
        </authorList>
    </citation>
    <scope>NUCLEOTIDE SEQUENCE [LARGE SCALE GENOMIC DNA]</scope>
    <source>
        <strain evidence="2 4">CCUG 348</strain>
    </source>
</reference>
<proteinExistence type="predicted"/>
<reference evidence="3 5" key="2">
    <citation type="submission" date="2020-12" db="EMBL/GenBank/DDBJ databases">
        <title>FDA dAtabase for Regulatory Grade micrObial Sequences (FDA-ARGOS): Supporting development and validation of Infectious Disease Dx tests.</title>
        <authorList>
            <person name="Sproer C."/>
            <person name="Gronow S."/>
            <person name="Severitt S."/>
            <person name="Schroder I."/>
            <person name="Tallon L."/>
            <person name="Sadzewicz L."/>
            <person name="Zhao X."/>
            <person name="Boylan J."/>
            <person name="Ott S."/>
            <person name="Bowen H."/>
            <person name="Vavikolanu K."/>
            <person name="Mehta A."/>
            <person name="Aluvathingal J."/>
            <person name="Nadendla S."/>
            <person name="Lowell S."/>
            <person name="Myers T."/>
            <person name="Yan Y."/>
            <person name="Sichtig H."/>
        </authorList>
    </citation>
    <scope>NUCLEOTIDE SEQUENCE [LARGE SCALE GENOMIC DNA]</scope>
    <source>
        <strain evidence="3 5">FDAARGOS_869</strain>
    </source>
</reference>
<evidence type="ECO:0000313" key="2">
    <source>
        <dbReference type="EMBL" id="OBX85312.1"/>
    </source>
</evidence>
<keyword evidence="1" id="KW-0812">Transmembrane</keyword>
<keyword evidence="5" id="KW-1185">Reference proteome</keyword>
<gene>
    <name evidence="2" type="ORF">A7456_10350</name>
    <name evidence="3" type="ORF">I6G26_02285</name>
</gene>
<dbReference type="STRING" id="478.A7456_10350"/>
<evidence type="ECO:0000313" key="5">
    <source>
        <dbReference type="Proteomes" id="UP000594834"/>
    </source>
</evidence>
<feature type="transmembrane region" description="Helical" evidence="1">
    <location>
        <begin position="49"/>
        <end position="68"/>
    </location>
</feature>
<evidence type="ECO:0000313" key="3">
    <source>
        <dbReference type="EMBL" id="QPT44890.1"/>
    </source>
</evidence>
<dbReference type="Proteomes" id="UP000092575">
    <property type="component" value="Unassembled WGS sequence"/>
</dbReference>
<keyword evidence="1" id="KW-0472">Membrane</keyword>
<dbReference type="RefSeq" id="WP_065262216.1">
    <property type="nucleotide sequence ID" value="NZ_CP065728.1"/>
</dbReference>
<keyword evidence="1" id="KW-1133">Transmembrane helix</keyword>
<accession>A0A1B8QMW2</accession>
<dbReference type="Proteomes" id="UP000594834">
    <property type="component" value="Chromosome"/>
</dbReference>
<dbReference type="AlphaFoldDB" id="A0A1B8QMW2"/>
<evidence type="ECO:0000256" key="1">
    <source>
        <dbReference type="SAM" id="Phobius"/>
    </source>
</evidence>
<evidence type="ECO:0000313" key="4">
    <source>
        <dbReference type="Proteomes" id="UP000092575"/>
    </source>
</evidence>
<protein>
    <submittedName>
        <fullName evidence="2">Uncharacterized protein</fullName>
    </submittedName>
</protein>
<sequence length="91" mass="10984">MSINDSYYKNKTKLKNFHISLLICFVLFFILFILAYFGFLILYDIFFCVTFLSILHTFYRGNVFYNHMKNKMEEKKKKGIKPAFDIDIIED</sequence>
<name>A0A1B8QMW2_MORNO</name>
<feature type="transmembrane region" description="Helical" evidence="1">
    <location>
        <begin position="21"/>
        <end position="43"/>
    </location>
</feature>
<organism evidence="2 4">
    <name type="scientific">Moraxella nonliquefaciens</name>
    <dbReference type="NCBI Taxonomy" id="478"/>
    <lineage>
        <taxon>Bacteria</taxon>
        <taxon>Pseudomonadati</taxon>
        <taxon>Pseudomonadota</taxon>
        <taxon>Gammaproteobacteria</taxon>
        <taxon>Moraxellales</taxon>
        <taxon>Moraxellaceae</taxon>
        <taxon>Moraxella</taxon>
    </lineage>
</organism>
<dbReference type="EMBL" id="LXTW01000009">
    <property type="protein sequence ID" value="OBX85312.1"/>
    <property type="molecule type" value="Genomic_DNA"/>
</dbReference>
<dbReference type="EMBL" id="CP065728">
    <property type="protein sequence ID" value="QPT44890.1"/>
    <property type="molecule type" value="Genomic_DNA"/>
</dbReference>